<evidence type="ECO:0000313" key="3">
    <source>
        <dbReference type="Proteomes" id="UP000637695"/>
    </source>
</evidence>
<accession>A0A917NNG6</accession>
<gene>
    <name evidence="2" type="ORF">GCM10010885_20190</name>
</gene>
<feature type="transmembrane region" description="Helical" evidence="1">
    <location>
        <begin position="21"/>
        <end position="45"/>
    </location>
</feature>
<organism evidence="2 3">
    <name type="scientific">Alicyclobacillus cellulosilyticus</name>
    <dbReference type="NCBI Taxonomy" id="1003997"/>
    <lineage>
        <taxon>Bacteria</taxon>
        <taxon>Bacillati</taxon>
        <taxon>Bacillota</taxon>
        <taxon>Bacilli</taxon>
        <taxon>Bacillales</taxon>
        <taxon>Alicyclobacillaceae</taxon>
        <taxon>Alicyclobacillus</taxon>
    </lineage>
</organism>
<proteinExistence type="predicted"/>
<name>A0A917NNG6_9BACL</name>
<evidence type="ECO:0000313" key="2">
    <source>
        <dbReference type="EMBL" id="GGJ10927.1"/>
    </source>
</evidence>
<keyword evidence="3" id="KW-1185">Reference proteome</keyword>
<reference evidence="2" key="1">
    <citation type="journal article" date="2014" name="Int. J. Syst. Evol. Microbiol.">
        <title>Complete genome sequence of Corynebacterium casei LMG S-19264T (=DSM 44701T), isolated from a smear-ripened cheese.</title>
        <authorList>
            <consortium name="US DOE Joint Genome Institute (JGI-PGF)"/>
            <person name="Walter F."/>
            <person name="Albersmeier A."/>
            <person name="Kalinowski J."/>
            <person name="Ruckert C."/>
        </authorList>
    </citation>
    <scope>NUCLEOTIDE SEQUENCE</scope>
    <source>
        <strain evidence="2">JCM 18487</strain>
    </source>
</reference>
<keyword evidence="1" id="KW-1133">Transmembrane helix</keyword>
<dbReference type="Proteomes" id="UP000637695">
    <property type="component" value="Unassembled WGS sequence"/>
</dbReference>
<dbReference type="AlphaFoldDB" id="A0A917NNG6"/>
<feature type="transmembrane region" description="Helical" evidence="1">
    <location>
        <begin position="57"/>
        <end position="78"/>
    </location>
</feature>
<dbReference type="EMBL" id="BMOY01000035">
    <property type="protein sequence ID" value="GGJ10927.1"/>
    <property type="molecule type" value="Genomic_DNA"/>
</dbReference>
<reference evidence="2" key="2">
    <citation type="submission" date="2020-09" db="EMBL/GenBank/DDBJ databases">
        <authorList>
            <person name="Sun Q."/>
            <person name="Ohkuma M."/>
        </authorList>
    </citation>
    <scope>NUCLEOTIDE SEQUENCE</scope>
    <source>
        <strain evidence="2">JCM 18487</strain>
    </source>
</reference>
<keyword evidence="1" id="KW-0472">Membrane</keyword>
<sequence length="86" mass="9365">MDKFAQHERDRQSKPLQKLSPWKTFAVFSGATLQLGACTVVFGYLGHLLALRWHAVWLTAAGTLAGVVVGASGLAFLVKQWLGDKP</sequence>
<protein>
    <submittedName>
        <fullName evidence="2">Uncharacterized protein</fullName>
    </submittedName>
</protein>
<evidence type="ECO:0000256" key="1">
    <source>
        <dbReference type="SAM" id="Phobius"/>
    </source>
</evidence>
<comment type="caution">
    <text evidence="2">The sequence shown here is derived from an EMBL/GenBank/DDBJ whole genome shotgun (WGS) entry which is preliminary data.</text>
</comment>
<keyword evidence="1" id="KW-0812">Transmembrane</keyword>